<dbReference type="InterPro" id="IPR000755">
    <property type="entry name" value="A_A_dipeptidase"/>
</dbReference>
<comment type="catalytic activity">
    <reaction evidence="1 9 10">
        <text>D-alanyl-D-alanine + H2O = 2 D-alanine</text>
        <dbReference type="Rhea" id="RHEA:20661"/>
        <dbReference type="ChEBI" id="CHEBI:15377"/>
        <dbReference type="ChEBI" id="CHEBI:57416"/>
        <dbReference type="ChEBI" id="CHEBI:57822"/>
        <dbReference type="EC" id="3.4.13.22"/>
    </reaction>
</comment>
<evidence type="ECO:0000256" key="11">
    <source>
        <dbReference type="SAM" id="MobiDB-lite"/>
    </source>
</evidence>
<feature type="binding site" evidence="9">
    <location>
        <position position="250"/>
    </location>
    <ligand>
        <name>Zn(2+)</name>
        <dbReference type="ChEBI" id="CHEBI:29105"/>
        <note>catalytic</note>
    </ligand>
</feature>
<comment type="cofactor">
    <cofactor evidence="9">
        <name>Zn(2+)</name>
        <dbReference type="ChEBI" id="CHEBI:29105"/>
    </cofactor>
    <text evidence="9">Binds 1 zinc ion per subunit.</text>
</comment>
<keyword evidence="2 9" id="KW-0645">Protease</keyword>
<keyword evidence="4 9" id="KW-0378">Hydrolase</keyword>
<dbReference type="Gene3D" id="3.30.1380.10">
    <property type="match status" value="1"/>
</dbReference>
<protein>
    <recommendedName>
        <fullName evidence="9 10">D-alanyl-D-alanine dipeptidase</fullName>
        <shortName evidence="9 10">D-Ala-D-Ala dipeptidase</shortName>
        <ecNumber evidence="9 10">3.4.13.22</ecNumber>
    </recommendedName>
</protein>
<evidence type="ECO:0000256" key="4">
    <source>
        <dbReference type="ARBA" id="ARBA00022801"/>
    </source>
</evidence>
<comment type="function">
    <text evidence="9 10">Catalyzes hydrolysis of the D-alanyl-D-alanine dipeptide.</text>
</comment>
<dbReference type="InterPro" id="IPR009045">
    <property type="entry name" value="Zn_M74/Hedgehog-like"/>
</dbReference>
<name>A0A1C5IBU8_9ACTN</name>
<feature type="region of interest" description="Disordered" evidence="11">
    <location>
        <begin position="20"/>
        <end position="39"/>
    </location>
</feature>
<dbReference type="SUPFAM" id="SSF55166">
    <property type="entry name" value="Hedgehog/DD-peptidase"/>
    <property type="match status" value="1"/>
</dbReference>
<evidence type="ECO:0000256" key="6">
    <source>
        <dbReference type="ARBA" id="ARBA00022997"/>
    </source>
</evidence>
<evidence type="ECO:0000256" key="5">
    <source>
        <dbReference type="ARBA" id="ARBA00022833"/>
    </source>
</evidence>
<feature type="active site" description="Proton donor/acceptor" evidence="9">
    <location>
        <position position="247"/>
    </location>
</feature>
<evidence type="ECO:0000313" key="13">
    <source>
        <dbReference type="EMBL" id="SCG55898.1"/>
    </source>
</evidence>
<dbReference type="CDD" id="cd14817">
    <property type="entry name" value="D-Ala-D-Ala_dipeptidase_VanX"/>
    <property type="match status" value="1"/>
</dbReference>
<keyword evidence="7 9" id="KW-0482">Metalloprotease</keyword>
<feature type="site" description="Transition state stabilizer" evidence="9">
    <location>
        <position position="113"/>
    </location>
</feature>
<evidence type="ECO:0000256" key="7">
    <source>
        <dbReference type="ARBA" id="ARBA00023049"/>
    </source>
</evidence>
<feature type="compositionally biased region" description="Pro residues" evidence="11">
    <location>
        <begin position="25"/>
        <end position="35"/>
    </location>
</feature>
<evidence type="ECO:0000256" key="9">
    <source>
        <dbReference type="HAMAP-Rule" id="MF_01924"/>
    </source>
</evidence>
<dbReference type="EMBL" id="LT607750">
    <property type="protein sequence ID" value="SCG55898.1"/>
    <property type="molecule type" value="Genomic_DNA"/>
</dbReference>
<feature type="binding site" evidence="9">
    <location>
        <position position="158"/>
    </location>
    <ligand>
        <name>Zn(2+)</name>
        <dbReference type="ChEBI" id="CHEBI:29105"/>
        <note>catalytic</note>
    </ligand>
</feature>
<accession>A0A1C5IBU8</accession>
<sequence>MAAAVVAALGVLAASAGGCGRSSPEPAPSTPPAPTSAPAAAPRLPGFVVLADVDPRILTDIRYAGAHNFVGRPIAGYREPLCLLTREAAEALRQVQDAALAGGHSLKVYDCYRPQPAADDFLAWAKRPGEQQMKGEFYPRVAKSALFDQGYIGTPTSHSRGSTLDLTLVDVPAPSQPPYAPGRPLVPCTAPVGQRFADNSIDMGTGFDCFDSLAHTDDPRVTDPARENRRLLRRLMTDAGFVNYDREWWHYRYRDEPYPDTYFDAPVARASVG</sequence>
<keyword evidence="6 9" id="KW-0224">Dipeptidase</keyword>
<dbReference type="Proteomes" id="UP000198217">
    <property type="component" value="Chromosome I"/>
</dbReference>
<dbReference type="GO" id="GO:0071555">
    <property type="term" value="P:cell wall organization"/>
    <property type="evidence" value="ECO:0007669"/>
    <property type="project" value="UniProtKB-KW"/>
</dbReference>
<dbReference type="EC" id="3.4.13.22" evidence="9 10"/>
<comment type="similarity">
    <text evidence="9 10">Belongs to the peptidase M15D family.</text>
</comment>
<dbReference type="PANTHER" id="PTHR43126">
    <property type="entry name" value="D-ALANYL-D-ALANINE DIPEPTIDASE"/>
    <property type="match status" value="1"/>
</dbReference>
<keyword evidence="3 9" id="KW-0479">Metal-binding</keyword>
<keyword evidence="14" id="KW-1185">Reference proteome</keyword>
<keyword evidence="5 9" id="KW-0862">Zinc</keyword>
<evidence type="ECO:0000256" key="3">
    <source>
        <dbReference type="ARBA" id="ARBA00022723"/>
    </source>
</evidence>
<evidence type="ECO:0000256" key="12">
    <source>
        <dbReference type="SAM" id="SignalP"/>
    </source>
</evidence>
<evidence type="ECO:0000256" key="1">
    <source>
        <dbReference type="ARBA" id="ARBA00001362"/>
    </source>
</evidence>
<gene>
    <name evidence="13" type="ORF">GA0070609_3099</name>
</gene>
<proteinExistence type="inferred from homology"/>
<organism evidence="13 14">
    <name type="scientific">Micromonospora echinaurantiaca</name>
    <dbReference type="NCBI Taxonomy" id="47857"/>
    <lineage>
        <taxon>Bacteria</taxon>
        <taxon>Bacillati</taxon>
        <taxon>Actinomycetota</taxon>
        <taxon>Actinomycetes</taxon>
        <taxon>Micromonosporales</taxon>
        <taxon>Micromonosporaceae</taxon>
        <taxon>Micromonospora</taxon>
    </lineage>
</organism>
<evidence type="ECO:0000256" key="8">
    <source>
        <dbReference type="ARBA" id="ARBA00023316"/>
    </source>
</evidence>
<dbReference type="GO" id="GO:0160237">
    <property type="term" value="F:D-Ala-D-Ala dipeptidase activity"/>
    <property type="evidence" value="ECO:0007669"/>
    <property type="project" value="UniProtKB-EC"/>
</dbReference>
<feature type="chain" id="PRO_5039377390" description="D-alanyl-D-alanine dipeptidase" evidence="12">
    <location>
        <begin position="17"/>
        <end position="273"/>
    </location>
</feature>
<evidence type="ECO:0000256" key="2">
    <source>
        <dbReference type="ARBA" id="ARBA00022670"/>
    </source>
</evidence>
<dbReference type="Pfam" id="PF01427">
    <property type="entry name" value="Peptidase_M15"/>
    <property type="match status" value="2"/>
</dbReference>
<dbReference type="PANTHER" id="PTHR43126:SF1">
    <property type="entry name" value="D-ALANYL-D-ALANINE DIPEPTIDASE"/>
    <property type="match status" value="1"/>
</dbReference>
<keyword evidence="8 10" id="KW-0961">Cell wall biogenesis/degradation</keyword>
<evidence type="ECO:0000256" key="10">
    <source>
        <dbReference type="PIRNR" id="PIRNR026671"/>
    </source>
</evidence>
<reference evidence="13 14" key="1">
    <citation type="submission" date="2016-06" db="EMBL/GenBank/DDBJ databases">
        <authorList>
            <person name="Kjaerup R.B."/>
            <person name="Dalgaard T.S."/>
            <person name="Juul-Madsen H.R."/>
        </authorList>
    </citation>
    <scope>NUCLEOTIDE SEQUENCE [LARGE SCALE GENOMIC DNA]</scope>
    <source>
        <strain evidence="13 14">DSM 43904</strain>
    </source>
</reference>
<dbReference type="GO" id="GO:0008237">
    <property type="term" value="F:metallopeptidase activity"/>
    <property type="evidence" value="ECO:0007669"/>
    <property type="project" value="UniProtKB-KW"/>
</dbReference>
<feature type="binding site" evidence="9">
    <location>
        <position position="165"/>
    </location>
    <ligand>
        <name>Zn(2+)</name>
        <dbReference type="ChEBI" id="CHEBI:29105"/>
        <note>catalytic</note>
    </ligand>
</feature>
<dbReference type="AlphaFoldDB" id="A0A1C5IBU8"/>
<keyword evidence="12" id="KW-0732">Signal</keyword>
<dbReference type="GO" id="GO:0008270">
    <property type="term" value="F:zinc ion binding"/>
    <property type="evidence" value="ECO:0007669"/>
    <property type="project" value="UniProtKB-UniRule"/>
</dbReference>
<evidence type="ECO:0000313" key="14">
    <source>
        <dbReference type="Proteomes" id="UP000198217"/>
    </source>
</evidence>
<dbReference type="GO" id="GO:0006508">
    <property type="term" value="P:proteolysis"/>
    <property type="evidence" value="ECO:0007669"/>
    <property type="project" value="UniProtKB-KW"/>
</dbReference>
<feature type="signal peptide" evidence="12">
    <location>
        <begin position="1"/>
        <end position="16"/>
    </location>
</feature>
<dbReference type="PIRSF" id="PIRSF026671">
    <property type="entry name" value="AA_dipeptidase"/>
    <property type="match status" value="1"/>
</dbReference>
<dbReference type="HAMAP" id="MF_01924">
    <property type="entry name" value="A_A_dipeptidase"/>
    <property type="match status" value="1"/>
</dbReference>